<dbReference type="InterPro" id="IPR000014">
    <property type="entry name" value="PAS"/>
</dbReference>
<dbReference type="HOGENOM" id="CLU_000445_85_1_3"/>
<dbReference type="PATRIC" id="fig|1173022.3.peg.4711"/>
<accession>K9W5S6</accession>
<dbReference type="Gene3D" id="3.30.450.20">
    <property type="entry name" value="PAS domain"/>
    <property type="match status" value="1"/>
</dbReference>
<dbReference type="InterPro" id="IPR000160">
    <property type="entry name" value="GGDEF_dom"/>
</dbReference>
<dbReference type="RefSeq" id="WP_015205243.1">
    <property type="nucleotide sequence ID" value="NC_019753.1"/>
</dbReference>
<dbReference type="PROSITE" id="PS50887">
    <property type="entry name" value="GGDEF"/>
    <property type="match status" value="1"/>
</dbReference>
<dbReference type="Pfam" id="PF08448">
    <property type="entry name" value="PAS_4"/>
    <property type="match status" value="1"/>
</dbReference>
<evidence type="ECO:0000259" key="4">
    <source>
        <dbReference type="PROSITE" id="PS50887"/>
    </source>
</evidence>
<dbReference type="eggNOG" id="COG2199">
    <property type="taxonomic scope" value="Bacteria"/>
</dbReference>
<dbReference type="InterPro" id="IPR035965">
    <property type="entry name" value="PAS-like_dom_sf"/>
</dbReference>
<sequence length="718" mass="80309">MKKISLGEKLKKWLQQERRVFLTASGVAGSIIILRIAGLLQTSELATLDQLMLLRPPEPVDERVVIVKITEADIKKWPITDKELAILLKKIDTFKPRAIGLDIYRNLVQEPGHKELVNTAKSIPNLIGIQRIKDEKSPGVAPPPFLSKEQIGFNNFPLDTDGKVRRNLLYVYDQDGNAIPSFAITLAEAYLKAQGVESQSAVSNPNYLQLGKTVFSPFATNDGGYVGADDGGYQILGNFRSPDKLLTVSMADVLANKVPANKLRDRIVIIGLQASSFGDLFYTPYSSKFFDAAEPFFGVQIHANFTSQIINAVLDGRPLIKVWSDFVESLWILAWSYFGASLSWKLRSPKKSTVSMLLAGSGLIGICYLGLLAGYWIPLIPSIMALFGSAITITSYIAHLEEELQRSKEFLQTVINTIADPIFVKDKQHRWIILNQAYCKFIGYSYEILIYKSEYDFFPKEQADNFWKQDELVFSAGKGQENEEEFTDVRGNTHIIATKRSLHKDAAGNLFLVAVIRDITERKRIEEDLKKTAAELMRSNEELQLSGNQLRHLAYHDNLTGLPNRKQFYERLKECLEDASSNNKLVALLFLDLDGFKQVNDTLGHDTGDKLLKIVAQRLQGCLRGGDTVSRLGGDEFTVILPTIRKEQDAAIVAEKILATLAQPYTVEEHNIEVTVSIGISIYPLHGDSLENLIKQADVAMYAAKDLGRNRYELAGND</sequence>
<feature type="transmembrane region" description="Helical" evidence="1">
    <location>
        <begin position="356"/>
        <end position="377"/>
    </location>
</feature>
<feature type="domain" description="GGDEF" evidence="4">
    <location>
        <begin position="584"/>
        <end position="717"/>
    </location>
</feature>
<dbReference type="FunFam" id="3.30.70.270:FF:000001">
    <property type="entry name" value="Diguanylate cyclase domain protein"/>
    <property type="match status" value="1"/>
</dbReference>
<evidence type="ECO:0000259" key="2">
    <source>
        <dbReference type="PROSITE" id="PS50112"/>
    </source>
</evidence>
<dbReference type="SMART" id="SM00267">
    <property type="entry name" value="GGDEF"/>
    <property type="match status" value="1"/>
</dbReference>
<evidence type="ECO:0000256" key="1">
    <source>
        <dbReference type="SAM" id="Phobius"/>
    </source>
</evidence>
<evidence type="ECO:0000313" key="5">
    <source>
        <dbReference type="EMBL" id="AFZ15149.1"/>
    </source>
</evidence>
<dbReference type="PROSITE" id="PS50113">
    <property type="entry name" value="PAC"/>
    <property type="match status" value="1"/>
</dbReference>
<dbReference type="Proteomes" id="UP000010472">
    <property type="component" value="Chromosome"/>
</dbReference>
<dbReference type="SUPFAM" id="SSF55073">
    <property type="entry name" value="Nucleotide cyclase"/>
    <property type="match status" value="1"/>
</dbReference>
<dbReference type="STRING" id="1173022.Cri9333_4363"/>
<feature type="transmembrane region" description="Helical" evidence="1">
    <location>
        <begin position="20"/>
        <end position="40"/>
    </location>
</feature>
<dbReference type="SMART" id="SM00091">
    <property type="entry name" value="PAS"/>
    <property type="match status" value="1"/>
</dbReference>
<evidence type="ECO:0000313" key="6">
    <source>
        <dbReference type="Proteomes" id="UP000010472"/>
    </source>
</evidence>
<proteinExistence type="predicted"/>
<protein>
    <submittedName>
        <fullName evidence="5">Diguanylate cyclase with PAS/PAC and Chase2 sensors</fullName>
    </submittedName>
</protein>
<dbReference type="EMBL" id="CP003620">
    <property type="protein sequence ID" value="AFZ15149.1"/>
    <property type="molecule type" value="Genomic_DNA"/>
</dbReference>
<keyword evidence="1" id="KW-1133">Transmembrane helix</keyword>
<dbReference type="InterPro" id="IPR052163">
    <property type="entry name" value="DGC-Regulatory_Protein"/>
</dbReference>
<dbReference type="InterPro" id="IPR029787">
    <property type="entry name" value="Nucleotide_cyclase"/>
</dbReference>
<keyword evidence="1" id="KW-0472">Membrane</keyword>
<dbReference type="InterPro" id="IPR007890">
    <property type="entry name" value="CHASE2"/>
</dbReference>
<reference evidence="5 6" key="1">
    <citation type="submission" date="2012-06" db="EMBL/GenBank/DDBJ databases">
        <title>Finished chromosome of genome of Crinalium epipsammum PCC 9333.</title>
        <authorList>
            <consortium name="US DOE Joint Genome Institute"/>
            <person name="Gugger M."/>
            <person name="Coursin T."/>
            <person name="Rippka R."/>
            <person name="Tandeau De Marsac N."/>
            <person name="Huntemann M."/>
            <person name="Wei C.-L."/>
            <person name="Han J."/>
            <person name="Detter J.C."/>
            <person name="Han C."/>
            <person name="Tapia R."/>
            <person name="Davenport K."/>
            <person name="Daligault H."/>
            <person name="Erkkila T."/>
            <person name="Gu W."/>
            <person name="Munk A.C.C."/>
            <person name="Teshima H."/>
            <person name="Xu Y."/>
            <person name="Chain P."/>
            <person name="Chen A."/>
            <person name="Krypides N."/>
            <person name="Mavromatis K."/>
            <person name="Markowitz V."/>
            <person name="Szeto E."/>
            <person name="Ivanova N."/>
            <person name="Mikhailova N."/>
            <person name="Ovchinnikova G."/>
            <person name="Pagani I."/>
            <person name="Pati A."/>
            <person name="Goodwin L."/>
            <person name="Peters L."/>
            <person name="Pitluck S."/>
            <person name="Woyke T."/>
            <person name="Kerfeld C."/>
        </authorList>
    </citation>
    <scope>NUCLEOTIDE SEQUENCE [LARGE SCALE GENOMIC DNA]</scope>
    <source>
        <strain evidence="5 6">PCC 9333</strain>
    </source>
</reference>
<dbReference type="InterPro" id="IPR013656">
    <property type="entry name" value="PAS_4"/>
</dbReference>
<feature type="domain" description="PAC" evidence="3">
    <location>
        <begin position="480"/>
        <end position="531"/>
    </location>
</feature>
<gene>
    <name evidence="5" type="ORF">Cri9333_4363</name>
</gene>
<dbReference type="OrthoDB" id="9759607at2"/>
<feature type="domain" description="PAS" evidence="2">
    <location>
        <begin position="407"/>
        <end position="477"/>
    </location>
</feature>
<dbReference type="CDD" id="cd00130">
    <property type="entry name" value="PAS"/>
    <property type="match status" value="1"/>
</dbReference>
<keyword evidence="1" id="KW-0812">Transmembrane</keyword>
<dbReference type="PROSITE" id="PS50112">
    <property type="entry name" value="PAS"/>
    <property type="match status" value="1"/>
</dbReference>
<feature type="transmembrane region" description="Helical" evidence="1">
    <location>
        <begin position="326"/>
        <end position="344"/>
    </location>
</feature>
<dbReference type="NCBIfam" id="TIGR00229">
    <property type="entry name" value="sensory_box"/>
    <property type="match status" value="1"/>
</dbReference>
<dbReference type="Pfam" id="PF00990">
    <property type="entry name" value="GGDEF"/>
    <property type="match status" value="1"/>
</dbReference>
<evidence type="ECO:0000259" key="3">
    <source>
        <dbReference type="PROSITE" id="PS50113"/>
    </source>
</evidence>
<dbReference type="AlphaFoldDB" id="K9W5S6"/>
<organism evidence="5 6">
    <name type="scientific">Crinalium epipsammum PCC 9333</name>
    <dbReference type="NCBI Taxonomy" id="1173022"/>
    <lineage>
        <taxon>Bacteria</taxon>
        <taxon>Bacillati</taxon>
        <taxon>Cyanobacteriota</taxon>
        <taxon>Cyanophyceae</taxon>
        <taxon>Gomontiellales</taxon>
        <taxon>Gomontiellaceae</taxon>
        <taxon>Crinalium</taxon>
    </lineage>
</organism>
<dbReference type="KEGG" id="cep:Cri9333_4363"/>
<dbReference type="Gene3D" id="3.30.70.270">
    <property type="match status" value="1"/>
</dbReference>
<dbReference type="Pfam" id="PF05226">
    <property type="entry name" value="CHASE2"/>
    <property type="match status" value="1"/>
</dbReference>
<dbReference type="CDD" id="cd01949">
    <property type="entry name" value="GGDEF"/>
    <property type="match status" value="1"/>
</dbReference>
<dbReference type="SUPFAM" id="SSF55785">
    <property type="entry name" value="PYP-like sensor domain (PAS domain)"/>
    <property type="match status" value="1"/>
</dbReference>
<dbReference type="eggNOG" id="COG4252">
    <property type="taxonomic scope" value="Bacteria"/>
</dbReference>
<dbReference type="InterPro" id="IPR043128">
    <property type="entry name" value="Rev_trsase/Diguanyl_cyclase"/>
</dbReference>
<dbReference type="PANTHER" id="PTHR46663:SF3">
    <property type="entry name" value="SLL0267 PROTEIN"/>
    <property type="match status" value="1"/>
</dbReference>
<dbReference type="NCBIfam" id="TIGR00254">
    <property type="entry name" value="GGDEF"/>
    <property type="match status" value="1"/>
</dbReference>
<dbReference type="InterPro" id="IPR000700">
    <property type="entry name" value="PAS-assoc_C"/>
</dbReference>
<name>K9W5S6_9CYAN</name>
<keyword evidence="6" id="KW-1185">Reference proteome</keyword>
<dbReference type="PANTHER" id="PTHR46663">
    <property type="entry name" value="DIGUANYLATE CYCLASE DGCT-RELATED"/>
    <property type="match status" value="1"/>
</dbReference>
<dbReference type="SMART" id="SM01080">
    <property type="entry name" value="CHASE2"/>
    <property type="match status" value="1"/>
</dbReference>